<comment type="subcellular location">
    <subcellularLocation>
        <location evidence="1">Cell membrane</location>
        <topology evidence="1">Multi-pass membrane protein</topology>
    </subcellularLocation>
</comment>
<protein>
    <recommendedName>
        <fullName evidence="2">diguanylate cyclase</fullName>
        <ecNumber evidence="2">2.7.7.65</ecNumber>
    </recommendedName>
</protein>
<dbReference type="EMBL" id="JACYFC010000004">
    <property type="protein sequence ID" value="MBD5772021.1"/>
    <property type="molecule type" value="Genomic_DNA"/>
</dbReference>
<organism evidence="10 11">
    <name type="scientific">Marinomonas colpomeniae</name>
    <dbReference type="NCBI Taxonomy" id="2774408"/>
    <lineage>
        <taxon>Bacteria</taxon>
        <taxon>Pseudomonadati</taxon>
        <taxon>Pseudomonadota</taxon>
        <taxon>Gammaproteobacteria</taxon>
        <taxon>Oceanospirillales</taxon>
        <taxon>Oceanospirillaceae</taxon>
        <taxon>Marinomonas</taxon>
    </lineage>
</organism>
<dbReference type="Proteomes" id="UP000604161">
    <property type="component" value="Unassembled WGS sequence"/>
</dbReference>
<feature type="transmembrane region" description="Helical" evidence="8">
    <location>
        <begin position="14"/>
        <end position="32"/>
    </location>
</feature>
<feature type="transmembrane region" description="Helical" evidence="8">
    <location>
        <begin position="286"/>
        <end position="305"/>
    </location>
</feature>
<dbReference type="InterPro" id="IPR043128">
    <property type="entry name" value="Rev_trsase/Diguanyl_cyclase"/>
</dbReference>
<keyword evidence="3" id="KW-1003">Cell membrane</keyword>
<evidence type="ECO:0000256" key="6">
    <source>
        <dbReference type="ARBA" id="ARBA00023136"/>
    </source>
</evidence>
<dbReference type="NCBIfam" id="TIGR00254">
    <property type="entry name" value="GGDEF"/>
    <property type="match status" value="1"/>
</dbReference>
<evidence type="ECO:0000256" key="2">
    <source>
        <dbReference type="ARBA" id="ARBA00012528"/>
    </source>
</evidence>
<reference evidence="10 11" key="1">
    <citation type="submission" date="2020-09" db="EMBL/GenBank/DDBJ databases">
        <title>Marinomonas sp. nov., isolated from the cysticercosis algae of Qingdao, China.</title>
        <authorList>
            <person name="Sun X."/>
        </authorList>
    </citation>
    <scope>NUCLEOTIDE SEQUENCE [LARGE SCALE GENOMIC DNA]</scope>
    <source>
        <strain evidence="10 11">SM2066</strain>
    </source>
</reference>
<dbReference type="PANTHER" id="PTHR45138:SF9">
    <property type="entry name" value="DIGUANYLATE CYCLASE DGCM-RELATED"/>
    <property type="match status" value="1"/>
</dbReference>
<accession>A0ABR8P161</accession>
<evidence type="ECO:0000256" key="8">
    <source>
        <dbReference type="SAM" id="Phobius"/>
    </source>
</evidence>
<dbReference type="Gene3D" id="3.30.70.270">
    <property type="match status" value="1"/>
</dbReference>
<dbReference type="CDD" id="cd01949">
    <property type="entry name" value="GGDEF"/>
    <property type="match status" value="1"/>
</dbReference>
<evidence type="ECO:0000256" key="3">
    <source>
        <dbReference type="ARBA" id="ARBA00022475"/>
    </source>
</evidence>
<dbReference type="SUPFAM" id="SSF55073">
    <property type="entry name" value="Nucleotide cyclase"/>
    <property type="match status" value="1"/>
</dbReference>
<dbReference type="InterPro" id="IPR050469">
    <property type="entry name" value="Diguanylate_Cyclase"/>
</dbReference>
<keyword evidence="4 8" id="KW-0812">Transmembrane</keyword>
<evidence type="ECO:0000256" key="1">
    <source>
        <dbReference type="ARBA" id="ARBA00004651"/>
    </source>
</evidence>
<dbReference type="Gene3D" id="3.30.450.20">
    <property type="entry name" value="PAS domain"/>
    <property type="match status" value="1"/>
</dbReference>
<dbReference type="RefSeq" id="WP_191595406.1">
    <property type="nucleotide sequence ID" value="NZ_JACYFC010000004.1"/>
</dbReference>
<sequence length="521" mass="57968">MTALKSKFFKLNRLILFMALTATVITFINSLYSNYQVQKEQLILQAMEVNKAYAKKLSETTDVFLTASLQQLAYSAKKTSVKMNSREALKEEAERLKYQTDTFNSIVISDAKGIAQATSPETLDLVGKKLVSTGSLTILKDRKLSISDPYISSLKNLLLVISAPIFDDNKKYLGFLGGTIYLKKTNILSSILGEHYYENGSYIYVIDKNKQVLYHPSQSRIGAYVNNNTGIEEIVTKKEGGMLLTNSNGIEMLAGYAEVPSTGWVVITQSPLESTQLPLTGIMMKVITRTLPMAFAVFLFIWIFARAISRPLQQLTDKAKLIDSPEVSKDIEKIDAWYVESLGLKRAILSGMKLLHRQIGQLQHDAKTDPLTNTSNRRAFQLRLEKQALLETPFSIVALDVDHFKHVNDSYGHSVGDEVLKRLGLIMTQCTKGDDMIARTGGEEFAILLSNTPLDNAVIFAENLRLTISEELFKTVGHITVSIGIAAWPNGSVSIDETLSLADNALYEAKDLGRNRCVVTR</sequence>
<dbReference type="InterPro" id="IPR000160">
    <property type="entry name" value="GGDEF_dom"/>
</dbReference>
<dbReference type="CDD" id="cd18773">
    <property type="entry name" value="PDC1_HK_sensor"/>
    <property type="match status" value="1"/>
</dbReference>
<dbReference type="Pfam" id="PF02743">
    <property type="entry name" value="dCache_1"/>
    <property type="match status" value="1"/>
</dbReference>
<evidence type="ECO:0000259" key="9">
    <source>
        <dbReference type="PROSITE" id="PS50887"/>
    </source>
</evidence>
<evidence type="ECO:0000313" key="11">
    <source>
        <dbReference type="Proteomes" id="UP000604161"/>
    </source>
</evidence>
<dbReference type="EC" id="2.7.7.65" evidence="2"/>
<evidence type="ECO:0000313" key="10">
    <source>
        <dbReference type="EMBL" id="MBD5772021.1"/>
    </source>
</evidence>
<dbReference type="CDD" id="cd12912">
    <property type="entry name" value="PDC2_MCP_like"/>
    <property type="match status" value="1"/>
</dbReference>
<evidence type="ECO:0000256" key="7">
    <source>
        <dbReference type="ARBA" id="ARBA00034247"/>
    </source>
</evidence>
<dbReference type="Pfam" id="PF00990">
    <property type="entry name" value="GGDEF"/>
    <property type="match status" value="1"/>
</dbReference>
<proteinExistence type="predicted"/>
<dbReference type="PANTHER" id="PTHR45138">
    <property type="entry name" value="REGULATORY COMPONENTS OF SENSORY TRANSDUCTION SYSTEM"/>
    <property type="match status" value="1"/>
</dbReference>
<dbReference type="SMART" id="SM00267">
    <property type="entry name" value="GGDEF"/>
    <property type="match status" value="1"/>
</dbReference>
<keyword evidence="11" id="KW-1185">Reference proteome</keyword>
<keyword evidence="5 8" id="KW-1133">Transmembrane helix</keyword>
<dbReference type="InterPro" id="IPR029787">
    <property type="entry name" value="Nucleotide_cyclase"/>
</dbReference>
<evidence type="ECO:0000256" key="4">
    <source>
        <dbReference type="ARBA" id="ARBA00022692"/>
    </source>
</evidence>
<keyword evidence="6 8" id="KW-0472">Membrane</keyword>
<gene>
    <name evidence="10" type="ORF">IF202_13320</name>
</gene>
<dbReference type="PROSITE" id="PS50887">
    <property type="entry name" value="GGDEF"/>
    <property type="match status" value="1"/>
</dbReference>
<dbReference type="InterPro" id="IPR033479">
    <property type="entry name" value="dCache_1"/>
</dbReference>
<comment type="catalytic activity">
    <reaction evidence="7">
        <text>2 GTP = 3',3'-c-di-GMP + 2 diphosphate</text>
        <dbReference type="Rhea" id="RHEA:24898"/>
        <dbReference type="ChEBI" id="CHEBI:33019"/>
        <dbReference type="ChEBI" id="CHEBI:37565"/>
        <dbReference type="ChEBI" id="CHEBI:58805"/>
        <dbReference type="EC" id="2.7.7.65"/>
    </reaction>
</comment>
<name>A0ABR8P161_9GAMM</name>
<feature type="domain" description="GGDEF" evidence="9">
    <location>
        <begin position="392"/>
        <end position="521"/>
    </location>
</feature>
<evidence type="ECO:0000256" key="5">
    <source>
        <dbReference type="ARBA" id="ARBA00022989"/>
    </source>
</evidence>
<dbReference type="InterPro" id="IPR029151">
    <property type="entry name" value="Sensor-like_sf"/>
</dbReference>
<comment type="caution">
    <text evidence="10">The sequence shown here is derived from an EMBL/GenBank/DDBJ whole genome shotgun (WGS) entry which is preliminary data.</text>
</comment>
<dbReference type="SUPFAM" id="SSF103190">
    <property type="entry name" value="Sensory domain-like"/>
    <property type="match status" value="2"/>
</dbReference>